<organism evidence="1">
    <name type="scientific">Ignisphaera aggregans</name>
    <dbReference type="NCBI Taxonomy" id="334771"/>
    <lineage>
        <taxon>Archaea</taxon>
        <taxon>Thermoproteota</taxon>
        <taxon>Thermoprotei</taxon>
        <taxon>Desulfurococcales</taxon>
        <taxon>Desulfurococcaceae</taxon>
        <taxon>Ignisphaera</taxon>
    </lineage>
</organism>
<proteinExistence type="predicted"/>
<sequence length="155" mass="17156">MSNIGTELDNVMICLYTLDSVISEDECVPQALHSIYNISLYLGVRIRHSTLLSLANYVREWSALTELEQELIVELFKNLVESYRASDYNSVKDVAKRIFKILIGTGLDTKTAKDAVELVLNTLYTALAMSFISVATDTSLLNAQGVPVIPEAPVL</sequence>
<gene>
    <name evidence="1" type="ORF">ENV14_07595</name>
</gene>
<protein>
    <submittedName>
        <fullName evidence="1">Uncharacterized protein</fullName>
    </submittedName>
</protein>
<dbReference type="EMBL" id="DTFF01000064">
    <property type="protein sequence ID" value="HGI88229.1"/>
    <property type="molecule type" value="Genomic_DNA"/>
</dbReference>
<comment type="caution">
    <text evidence="1">The sequence shown here is derived from an EMBL/GenBank/DDBJ whole genome shotgun (WGS) entry which is preliminary data.</text>
</comment>
<dbReference type="AlphaFoldDB" id="A0A7C4FHX3"/>
<evidence type="ECO:0000313" key="1">
    <source>
        <dbReference type="EMBL" id="HGI88229.1"/>
    </source>
</evidence>
<accession>A0A7C4FHX3</accession>
<reference evidence="1" key="1">
    <citation type="journal article" date="2020" name="mSystems">
        <title>Genome- and Community-Level Interaction Insights into Carbon Utilization and Element Cycling Functions of Hydrothermarchaeota in Hydrothermal Sediment.</title>
        <authorList>
            <person name="Zhou Z."/>
            <person name="Liu Y."/>
            <person name="Xu W."/>
            <person name="Pan J."/>
            <person name="Luo Z.H."/>
            <person name="Li M."/>
        </authorList>
    </citation>
    <scope>NUCLEOTIDE SEQUENCE [LARGE SCALE GENOMIC DNA]</scope>
    <source>
        <strain evidence="1">SpSt-732</strain>
    </source>
</reference>
<name>A0A7C4FHX3_9CREN</name>